<feature type="compositionally biased region" description="Basic and acidic residues" evidence="2">
    <location>
        <begin position="409"/>
        <end position="419"/>
    </location>
</feature>
<feature type="domain" description="3-octaprenyl-4-hydroxybenzoate carboxy-lyase-like Rift-related" evidence="3">
    <location>
        <begin position="98"/>
        <end position="293"/>
    </location>
</feature>
<protein>
    <submittedName>
        <fullName evidence="6">UbiD family decarboxylase</fullName>
    </submittedName>
</protein>
<feature type="domain" description="3-octaprenyl-4-hydroxybenzoate carboxy-lyase-like C-terminal" evidence="5">
    <location>
        <begin position="307"/>
        <end position="428"/>
    </location>
</feature>
<feature type="region of interest" description="Disordered" evidence="2">
    <location>
        <begin position="401"/>
        <end position="422"/>
    </location>
</feature>
<gene>
    <name evidence="6" type="ORF">Mia14_0684</name>
</gene>
<dbReference type="KEGG" id="marh:Mia14_0684"/>
<dbReference type="EMBL" id="CP019964">
    <property type="protein sequence ID" value="ASI13985.1"/>
    <property type="molecule type" value="Genomic_DNA"/>
</dbReference>
<evidence type="ECO:0000259" key="5">
    <source>
        <dbReference type="Pfam" id="PF20696"/>
    </source>
</evidence>
<dbReference type="NCBIfam" id="TIGR00148">
    <property type="entry name" value="UbiD family decarboxylase"/>
    <property type="match status" value="1"/>
</dbReference>
<dbReference type="Pfam" id="PF20695">
    <property type="entry name" value="UbiD_N"/>
    <property type="match status" value="1"/>
</dbReference>
<name>A0A218NND5_9ARCH</name>
<dbReference type="SUPFAM" id="SSF143968">
    <property type="entry name" value="UbiD C-terminal domain-like"/>
    <property type="match status" value="1"/>
</dbReference>
<dbReference type="AlphaFoldDB" id="A0A218NND5"/>
<dbReference type="GO" id="GO:0005737">
    <property type="term" value="C:cytoplasm"/>
    <property type="evidence" value="ECO:0007669"/>
    <property type="project" value="TreeGrafter"/>
</dbReference>
<evidence type="ECO:0000313" key="6">
    <source>
        <dbReference type="EMBL" id="ASI13985.1"/>
    </source>
</evidence>
<sequence>MVPDLRESLSILDNKKEVLHVDQKIDINDVGKVLMKAYHDPKQPVIVMNNVGDSKMPVVANLFTSREKAAIYFGTTEDKLFDKLNHGLANPIKPKVIENPECQEEVITTNIDLEKLPIPKYSPDDGGRYITPGITISKDPETGAYDMGHYRYELLGGNKLSFLAQSFHRFGINIQKAKAKGLKCEAAIILGYEPALGFAAQAKSSNPDDYEVAGGLYGEPLQLAKAKTIDLLVPARAEMVLELEIDYNTLVNEGPLGEYTGYYTPASQKPVAIVKAITQRKNPMMQALLTGKPSPITENHVLKQIPFEAVMLGDLKSKFPTVTDLTIPPFGGVQAAVIFSMKPQFAGQAKEAILHVLGSFVAPKYAIAVDPDINVHDMDDVMWALSFRVKADRDIFTIPDTQRVPLDPSSHEGRSEAQTDTKTAVGVDATIPVGIKYPEVADVPGWKDFDVPGLDVGEGK</sequence>
<evidence type="ECO:0000259" key="4">
    <source>
        <dbReference type="Pfam" id="PF20695"/>
    </source>
</evidence>
<accession>A0A218NND5</accession>
<dbReference type="GeneID" id="33314237"/>
<dbReference type="InterPro" id="IPR002830">
    <property type="entry name" value="UbiD"/>
</dbReference>
<dbReference type="PANTHER" id="PTHR30108:SF17">
    <property type="entry name" value="FERULIC ACID DECARBOXYLASE 1"/>
    <property type="match status" value="1"/>
</dbReference>
<dbReference type="GO" id="GO:0016831">
    <property type="term" value="F:carboxy-lyase activity"/>
    <property type="evidence" value="ECO:0007669"/>
    <property type="project" value="InterPro"/>
</dbReference>
<dbReference type="PANTHER" id="PTHR30108">
    <property type="entry name" value="3-OCTAPRENYL-4-HYDROXYBENZOATE CARBOXY-LYASE-RELATED"/>
    <property type="match status" value="1"/>
</dbReference>
<dbReference type="Pfam" id="PF20696">
    <property type="entry name" value="UbiD_C"/>
    <property type="match status" value="1"/>
</dbReference>
<dbReference type="InterPro" id="IPR048304">
    <property type="entry name" value="UbiD_Rift_dom"/>
</dbReference>
<dbReference type="RefSeq" id="WP_088820248.1">
    <property type="nucleotide sequence ID" value="NZ_CP019964.1"/>
</dbReference>
<dbReference type="Proteomes" id="UP000197679">
    <property type="component" value="Chromosome"/>
</dbReference>
<keyword evidence="7" id="KW-1185">Reference proteome</keyword>
<feature type="domain" description="3-octaprenyl-4-hydroxybenzoate carboxy-lyase-like N-terminal" evidence="4">
    <location>
        <begin position="10"/>
        <end position="84"/>
    </location>
</feature>
<dbReference type="Gene3D" id="3.40.1670.10">
    <property type="entry name" value="UbiD C-terminal domain-like"/>
    <property type="match status" value="1"/>
</dbReference>
<evidence type="ECO:0000256" key="2">
    <source>
        <dbReference type="SAM" id="MobiDB-lite"/>
    </source>
</evidence>
<dbReference type="SUPFAM" id="SSF50475">
    <property type="entry name" value="FMN-binding split barrel"/>
    <property type="match status" value="1"/>
</dbReference>
<evidence type="ECO:0000313" key="7">
    <source>
        <dbReference type="Proteomes" id="UP000197679"/>
    </source>
</evidence>
<reference evidence="6 7" key="1">
    <citation type="journal article" date="2017" name="Nat. Commun.">
        <title>'ARMAN' archaea depend on association with euryarchaeal host in culture and in situ.</title>
        <authorList>
            <person name="Golyshina O."/>
            <person name="Toshchakov S."/>
            <person name="Makarova K."/>
            <person name="Gavrilov S."/>
            <person name="Korzhenkov A."/>
            <person name="La Cono V."/>
            <person name="Arcadi E."/>
            <person name="Nechitaylo T."/>
            <person name="Ferrer M."/>
            <person name="Kublanov I."/>
            <person name="Wolf Y."/>
            <person name="Yakimov M."/>
            <person name="Golyshin P."/>
            <person name="Slesarev A."/>
            <person name="Kozyavkin S."/>
        </authorList>
    </citation>
    <scope>NUCLEOTIDE SEQUENCE [LARGE SCALE GENOMIC DNA]</scope>
    <source>
        <strain evidence="6 7">Mia14</strain>
    </source>
</reference>
<comment type="similarity">
    <text evidence="1">Belongs to the UbiD family.</text>
</comment>
<proteinExistence type="inferred from homology"/>
<dbReference type="InterPro" id="IPR049381">
    <property type="entry name" value="UbiD-like_C"/>
</dbReference>
<dbReference type="InterPro" id="IPR049383">
    <property type="entry name" value="UbiD-like_N"/>
</dbReference>
<dbReference type="Pfam" id="PF01977">
    <property type="entry name" value="UbiD"/>
    <property type="match status" value="1"/>
</dbReference>
<evidence type="ECO:0000259" key="3">
    <source>
        <dbReference type="Pfam" id="PF01977"/>
    </source>
</evidence>
<organism evidence="6 7">
    <name type="scientific">Candidatus Mancarchaeum acidiphilum</name>
    <dbReference type="NCBI Taxonomy" id="1920749"/>
    <lineage>
        <taxon>Archaea</taxon>
        <taxon>Candidatus Micrarchaeota</taxon>
        <taxon>Candidatus Mancarchaeum</taxon>
    </lineage>
</organism>
<evidence type="ECO:0000256" key="1">
    <source>
        <dbReference type="ARBA" id="ARBA00010021"/>
    </source>
</evidence>
<dbReference type="OrthoDB" id="8480at2157"/>